<dbReference type="EMBL" id="JH600068">
    <property type="protein sequence ID" value="EIG55438.1"/>
    <property type="molecule type" value="Genomic_DNA"/>
</dbReference>
<dbReference type="STRING" id="596152.DesU5LDRAFT_3825"/>
<accession>I2Q6N2</accession>
<gene>
    <name evidence="1" type="ORF">DesU5LDRAFT_3825</name>
</gene>
<proteinExistence type="predicted"/>
<sequence>MIDYWWLLALLACAGLSLLLGKLLGSSSQCLPRDFDFDQYKNRELNLRGLFDKTRFK</sequence>
<name>I2Q6N2_9BACT</name>
<protein>
    <submittedName>
        <fullName evidence="1">Uncharacterized protein</fullName>
    </submittedName>
</protein>
<dbReference type="AlphaFoldDB" id="I2Q6N2"/>
<dbReference type="eggNOG" id="ENOG5032067">
    <property type="taxonomic scope" value="Bacteria"/>
</dbReference>
<reference evidence="1" key="1">
    <citation type="submission" date="2011-11" db="EMBL/GenBank/DDBJ databases">
        <title>Improved High-Quality Draft sequence of Desulfovibrio sp. U5L.</title>
        <authorList>
            <consortium name="US DOE Joint Genome Institute"/>
            <person name="Lucas S."/>
            <person name="Han J."/>
            <person name="Lapidus A."/>
            <person name="Cheng J.-F."/>
            <person name="Goodwin L."/>
            <person name="Pitluck S."/>
            <person name="Peters L."/>
            <person name="Ovchinnikova G."/>
            <person name="Held B."/>
            <person name="Detter J.C."/>
            <person name="Han C."/>
            <person name="Tapia R."/>
            <person name="Land M."/>
            <person name="Hauser L."/>
            <person name="Kyrpides N."/>
            <person name="Ivanova N."/>
            <person name="Pagani I."/>
            <person name="Gabster J."/>
            <person name="Walker C."/>
            <person name="Stolyar S."/>
            <person name="Stahl D."/>
            <person name="Arkin A."/>
            <person name="Dehal P."/>
            <person name="Hazen T."/>
            <person name="Woyke T."/>
        </authorList>
    </citation>
    <scope>NUCLEOTIDE SEQUENCE [LARGE SCALE GENOMIC DNA]</scope>
    <source>
        <strain evidence="1">U5L</strain>
    </source>
</reference>
<dbReference type="HOGENOM" id="CLU_210873_0_0_7"/>
<organism evidence="1">
    <name type="scientific">Desulfovibrio sp. U5L</name>
    <dbReference type="NCBI Taxonomy" id="596152"/>
    <lineage>
        <taxon>Bacteria</taxon>
        <taxon>Pseudomonadati</taxon>
        <taxon>Thermodesulfobacteriota</taxon>
        <taxon>Desulfovibrionia</taxon>
        <taxon>Desulfovibrionales</taxon>
        <taxon>Desulfovibrionaceae</taxon>
        <taxon>Desulfovibrio</taxon>
    </lineage>
</organism>
<evidence type="ECO:0000313" key="1">
    <source>
        <dbReference type="EMBL" id="EIG55438.1"/>
    </source>
</evidence>